<dbReference type="GO" id="GO:0005975">
    <property type="term" value="P:carbohydrate metabolic process"/>
    <property type="evidence" value="ECO:0007669"/>
    <property type="project" value="InterPro"/>
</dbReference>
<evidence type="ECO:0000313" key="2">
    <source>
        <dbReference type="EMBL" id="TCS75045.1"/>
    </source>
</evidence>
<keyword evidence="3" id="KW-1185">Reference proteome</keyword>
<dbReference type="InterPro" id="IPR008928">
    <property type="entry name" value="6-hairpin_glycosidase_sf"/>
</dbReference>
<dbReference type="SUPFAM" id="SSF48208">
    <property type="entry name" value="Six-hairpin glycosidases"/>
    <property type="match status" value="1"/>
</dbReference>
<dbReference type="Gene3D" id="3.40.30.10">
    <property type="entry name" value="Glutaredoxin"/>
    <property type="match status" value="1"/>
</dbReference>
<dbReference type="PIRSF" id="PIRSF006402">
    <property type="entry name" value="UCP006402_thioredoxin"/>
    <property type="match status" value="1"/>
</dbReference>
<name>A0A4R3K0Z7_9FIRM</name>
<protein>
    <recommendedName>
        <fullName evidence="1">Spermatogenesis-associated protein 20-like TRX domain-containing protein</fullName>
    </recommendedName>
</protein>
<feature type="domain" description="Spermatogenesis-associated protein 20-like TRX" evidence="1">
    <location>
        <begin position="2"/>
        <end position="159"/>
    </location>
</feature>
<dbReference type="Pfam" id="PF03190">
    <property type="entry name" value="Thioredox_DsbH"/>
    <property type="match status" value="1"/>
</dbReference>
<evidence type="ECO:0000259" key="1">
    <source>
        <dbReference type="Pfam" id="PF03190"/>
    </source>
</evidence>
<gene>
    <name evidence="2" type="ORF">EDD59_1312</name>
</gene>
<dbReference type="RefSeq" id="WP_132383444.1">
    <property type="nucleotide sequence ID" value="NZ_DAIUIF010000183.1"/>
</dbReference>
<dbReference type="OrthoDB" id="9762614at2"/>
<comment type="caution">
    <text evidence="2">The sequence shown here is derived from an EMBL/GenBank/DDBJ whole genome shotgun (WGS) entry which is preliminary data.</text>
</comment>
<dbReference type="InterPro" id="IPR012341">
    <property type="entry name" value="6hp_glycosidase-like_sf"/>
</dbReference>
<accession>A0A4R3K0Z7</accession>
<dbReference type="InterPro" id="IPR036249">
    <property type="entry name" value="Thioredoxin-like_sf"/>
</dbReference>
<dbReference type="PANTHER" id="PTHR42899:SF1">
    <property type="entry name" value="SPERMATOGENESIS-ASSOCIATED PROTEIN 20"/>
    <property type="match status" value="1"/>
</dbReference>
<reference evidence="2 3" key="1">
    <citation type="submission" date="2019-03" db="EMBL/GenBank/DDBJ databases">
        <title>Genomic Encyclopedia of Type Strains, Phase IV (KMG-IV): sequencing the most valuable type-strain genomes for metagenomic binning, comparative biology and taxonomic classification.</title>
        <authorList>
            <person name="Goeker M."/>
        </authorList>
    </citation>
    <scope>NUCLEOTIDE SEQUENCE [LARGE SCALE GENOMIC DNA]</scope>
    <source>
        <strain evidence="2 3">DSM 29489</strain>
    </source>
</reference>
<dbReference type="Proteomes" id="UP000295726">
    <property type="component" value="Unassembled WGS sequence"/>
</dbReference>
<dbReference type="EMBL" id="SLZZ01000031">
    <property type="protein sequence ID" value="TCS75045.1"/>
    <property type="molecule type" value="Genomic_DNA"/>
</dbReference>
<evidence type="ECO:0000313" key="3">
    <source>
        <dbReference type="Proteomes" id="UP000295726"/>
    </source>
</evidence>
<sequence>MNKLSTEKSPYLLQHATNPVNWFPWEADAFEQAKDEDKPIFLSIGYSTCHWCHVMAHESFEDEDVAAILNQNYICIKVDREERPDIDAVYMAACQMFTGSGGWPLTVIMTPEQKPFWTGTYLPKTAVYGKMGLMELLTTVKQLWETNRNTLISQGEQAAVLLKKQQETYSKTDEPNKTLLVKAAEQFKSIYDPQWGGFGAAPKFPTPHNLLFLLQYFMLEKDTAALQMVTHTLTQMFRGGMFDHLAGGFSRYSTDEKWLVPHFEKMLYDNALLTFAYMEAYHVTNDVFYRMVAEHTLDYVMRELRDENGGFYCGQDADSEGVEGRYYVFTKKEIYDVLGETDGTVFCQWFGITEQGNFEGKNILNLLDNSRYAERAFHIEKLSHKLYNYRLNRTRLHKDDKVLTSWNALMIAALAKAGGMLGKSMYLEAAKKAQHFIQQSLTDENGEMKIRWREGESAHAGQLDDYAFYAFALLELYKSTYEIKYLQQAVKTSERMLECFGDQGQDGLFLYSKMGEQLISCPKETYDGALPSGNSVAALVFESLSKLTGEIEWQQISYRQLCFLTGAIQDYPAGYSMALLAVSQAVYSSFELICTTAEKNFSEELNAYLAKKPVPNLNVLIKTKENEAELEKVAPFTAGYPVPESGTMYYLCQNGACSVPADNLDTLFTALRTF</sequence>
<proteinExistence type="predicted"/>
<dbReference type="AlphaFoldDB" id="A0A4R3K0Z7"/>
<dbReference type="InterPro" id="IPR004879">
    <property type="entry name" value="Ssp411-like_TRX"/>
</dbReference>
<dbReference type="PANTHER" id="PTHR42899">
    <property type="entry name" value="SPERMATOGENESIS-ASSOCIATED PROTEIN 20"/>
    <property type="match status" value="1"/>
</dbReference>
<organism evidence="2 3">
    <name type="scientific">Muricomes intestini</name>
    <dbReference type="NCBI Taxonomy" id="1796634"/>
    <lineage>
        <taxon>Bacteria</taxon>
        <taxon>Bacillati</taxon>
        <taxon>Bacillota</taxon>
        <taxon>Clostridia</taxon>
        <taxon>Lachnospirales</taxon>
        <taxon>Lachnospiraceae</taxon>
        <taxon>Muricomes</taxon>
    </lineage>
</organism>
<dbReference type="CDD" id="cd02955">
    <property type="entry name" value="SSP411"/>
    <property type="match status" value="1"/>
</dbReference>
<dbReference type="InterPro" id="IPR024705">
    <property type="entry name" value="Ssp411"/>
</dbReference>
<dbReference type="SUPFAM" id="SSF52833">
    <property type="entry name" value="Thioredoxin-like"/>
    <property type="match status" value="1"/>
</dbReference>
<dbReference type="Gene3D" id="1.50.10.10">
    <property type="match status" value="2"/>
</dbReference>